<gene>
    <name evidence="2" type="ORF">AAFF_G00212630</name>
</gene>
<sequence length="100" mass="10957">MRSTTGLKISSSKPDEEGEDCDSQEPTVNCAADLSTEPNSEQRGGRLLSRHREELGEILMPRINLASAAARSGRRAGRPRRLRDRDQTRRAPRCVGGAAL</sequence>
<organism evidence="2 3">
    <name type="scientific">Aldrovandia affinis</name>
    <dbReference type="NCBI Taxonomy" id="143900"/>
    <lineage>
        <taxon>Eukaryota</taxon>
        <taxon>Metazoa</taxon>
        <taxon>Chordata</taxon>
        <taxon>Craniata</taxon>
        <taxon>Vertebrata</taxon>
        <taxon>Euteleostomi</taxon>
        <taxon>Actinopterygii</taxon>
        <taxon>Neopterygii</taxon>
        <taxon>Teleostei</taxon>
        <taxon>Notacanthiformes</taxon>
        <taxon>Halosauridae</taxon>
        <taxon>Aldrovandia</taxon>
    </lineage>
</organism>
<dbReference type="AlphaFoldDB" id="A0AAD7RH03"/>
<accession>A0AAD7RH03</accession>
<keyword evidence="3" id="KW-1185">Reference proteome</keyword>
<feature type="compositionally biased region" description="Polar residues" evidence="1">
    <location>
        <begin position="1"/>
        <end position="12"/>
    </location>
</feature>
<feature type="region of interest" description="Disordered" evidence="1">
    <location>
        <begin position="1"/>
        <end position="49"/>
    </location>
</feature>
<feature type="compositionally biased region" description="Basic residues" evidence="1">
    <location>
        <begin position="72"/>
        <end position="82"/>
    </location>
</feature>
<feature type="region of interest" description="Disordered" evidence="1">
    <location>
        <begin position="68"/>
        <end position="100"/>
    </location>
</feature>
<proteinExistence type="predicted"/>
<comment type="caution">
    <text evidence="2">The sequence shown here is derived from an EMBL/GenBank/DDBJ whole genome shotgun (WGS) entry which is preliminary data.</text>
</comment>
<evidence type="ECO:0000313" key="3">
    <source>
        <dbReference type="Proteomes" id="UP001221898"/>
    </source>
</evidence>
<protein>
    <submittedName>
        <fullName evidence="2">Uncharacterized protein</fullName>
    </submittedName>
</protein>
<dbReference type="EMBL" id="JAINUG010000281">
    <property type="protein sequence ID" value="KAJ8384019.1"/>
    <property type="molecule type" value="Genomic_DNA"/>
</dbReference>
<evidence type="ECO:0000256" key="1">
    <source>
        <dbReference type="SAM" id="MobiDB-lite"/>
    </source>
</evidence>
<dbReference type="Proteomes" id="UP001221898">
    <property type="component" value="Unassembled WGS sequence"/>
</dbReference>
<name>A0AAD7RH03_9TELE</name>
<reference evidence="2" key="1">
    <citation type="journal article" date="2023" name="Science">
        <title>Genome structures resolve the early diversification of teleost fishes.</title>
        <authorList>
            <person name="Parey E."/>
            <person name="Louis A."/>
            <person name="Montfort J."/>
            <person name="Bouchez O."/>
            <person name="Roques C."/>
            <person name="Iampietro C."/>
            <person name="Lluch J."/>
            <person name="Castinel A."/>
            <person name="Donnadieu C."/>
            <person name="Desvignes T."/>
            <person name="Floi Bucao C."/>
            <person name="Jouanno E."/>
            <person name="Wen M."/>
            <person name="Mejri S."/>
            <person name="Dirks R."/>
            <person name="Jansen H."/>
            <person name="Henkel C."/>
            <person name="Chen W.J."/>
            <person name="Zahm M."/>
            <person name="Cabau C."/>
            <person name="Klopp C."/>
            <person name="Thompson A.W."/>
            <person name="Robinson-Rechavi M."/>
            <person name="Braasch I."/>
            <person name="Lecointre G."/>
            <person name="Bobe J."/>
            <person name="Postlethwait J.H."/>
            <person name="Berthelot C."/>
            <person name="Roest Crollius H."/>
            <person name="Guiguen Y."/>
        </authorList>
    </citation>
    <scope>NUCLEOTIDE SEQUENCE</scope>
    <source>
        <strain evidence="2">NC1722</strain>
    </source>
</reference>
<evidence type="ECO:0000313" key="2">
    <source>
        <dbReference type="EMBL" id="KAJ8384019.1"/>
    </source>
</evidence>